<dbReference type="GO" id="GO:0016757">
    <property type="term" value="F:glycosyltransferase activity"/>
    <property type="evidence" value="ECO:0007669"/>
    <property type="project" value="UniProtKB-KW"/>
</dbReference>
<dbReference type="AlphaFoldDB" id="A0AAJ1IC60"/>
<dbReference type="PANTHER" id="PTHR12526">
    <property type="entry name" value="GLYCOSYLTRANSFERASE"/>
    <property type="match status" value="1"/>
</dbReference>
<evidence type="ECO:0000259" key="1">
    <source>
        <dbReference type="Pfam" id="PF00534"/>
    </source>
</evidence>
<accession>A0AAJ1IC60</accession>
<comment type="caution">
    <text evidence="3">The sequence shown here is derived from an EMBL/GenBank/DDBJ whole genome shotgun (WGS) entry which is preliminary data.</text>
</comment>
<dbReference type="EMBL" id="JAQQAL010000014">
    <property type="protein sequence ID" value="MDC7226540.1"/>
    <property type="molecule type" value="Genomic_DNA"/>
</dbReference>
<dbReference type="Pfam" id="PF13439">
    <property type="entry name" value="Glyco_transf_4"/>
    <property type="match status" value="1"/>
</dbReference>
<dbReference type="Pfam" id="PF00534">
    <property type="entry name" value="Glycos_transf_1"/>
    <property type="match status" value="1"/>
</dbReference>
<keyword evidence="3" id="KW-0328">Glycosyltransferase</keyword>
<proteinExistence type="predicted"/>
<dbReference type="InterPro" id="IPR001296">
    <property type="entry name" value="Glyco_trans_1"/>
</dbReference>
<dbReference type="EC" id="2.4.-.-" evidence="3"/>
<dbReference type="Gene3D" id="3.40.50.2000">
    <property type="entry name" value="Glycogen Phosphorylase B"/>
    <property type="match status" value="2"/>
</dbReference>
<keyword evidence="3" id="KW-0808">Transferase</keyword>
<evidence type="ECO:0000313" key="4">
    <source>
        <dbReference type="Proteomes" id="UP001221217"/>
    </source>
</evidence>
<sequence>MKTIVIIPLWYPNRDNPTAGLFVKNQAVALAKSGINVIVLFREWAKKDDTCSLYIKENTNLKEIYFRIPSIFNKVAGYPVYFFRVFKFVKEIIKCYENIIIHGHVIFPAGIFSTFLGTFYKIPVVVTEHSSKLLSRQNLLRRQFVKYVCKRARKVIAVGHELAERINILSNSENVVVVPNLIDIDRFTIEKNEMESSKFNLMFIGNLIKTKGICELLEAIKQLVQTQKKTYICLTIVGKGPLESYLKSFIQENELSKNIKYLGPQDNEKVAAVLRNQDCYIHPSYKETFSVVLIEALACGVPIIVTNCGEPVHFVSKETGILIDKPEPKMIESAILKMIENMKSYDPVKIRKFAIERFSEEVVCNSLIEIYNEVSQY</sequence>
<name>A0AAJ1IC60_9SPIO</name>
<organism evidence="3 4">
    <name type="scientific">Candidatus Thalassospirochaeta sargassi</name>
    <dbReference type="NCBI Taxonomy" id="3119039"/>
    <lineage>
        <taxon>Bacteria</taxon>
        <taxon>Pseudomonadati</taxon>
        <taxon>Spirochaetota</taxon>
        <taxon>Spirochaetia</taxon>
        <taxon>Spirochaetales</taxon>
        <taxon>Spirochaetaceae</taxon>
        <taxon>Candidatus Thalassospirochaeta</taxon>
    </lineage>
</organism>
<gene>
    <name evidence="3" type="ORF">PQJ61_07225</name>
</gene>
<evidence type="ECO:0000259" key="2">
    <source>
        <dbReference type="Pfam" id="PF13439"/>
    </source>
</evidence>
<feature type="domain" description="Glycosyltransferase subfamily 4-like N-terminal" evidence="2">
    <location>
        <begin position="22"/>
        <end position="186"/>
    </location>
</feature>
<evidence type="ECO:0000313" key="3">
    <source>
        <dbReference type="EMBL" id="MDC7226540.1"/>
    </source>
</evidence>
<dbReference type="SUPFAM" id="SSF53756">
    <property type="entry name" value="UDP-Glycosyltransferase/glycogen phosphorylase"/>
    <property type="match status" value="1"/>
</dbReference>
<reference evidence="3 4" key="1">
    <citation type="submission" date="2022-12" db="EMBL/GenBank/DDBJ databases">
        <title>Metagenome assembled genome from gulf of manar.</title>
        <authorList>
            <person name="Kohli P."/>
            <person name="Pk S."/>
            <person name="Venkata Ramana C."/>
            <person name="Sasikala C."/>
        </authorList>
    </citation>
    <scope>NUCLEOTIDE SEQUENCE [LARGE SCALE GENOMIC DNA]</scope>
    <source>
        <strain evidence="3">JB008</strain>
    </source>
</reference>
<dbReference type="Proteomes" id="UP001221217">
    <property type="component" value="Unassembled WGS sequence"/>
</dbReference>
<protein>
    <submittedName>
        <fullName evidence="3">Glycosyltransferase</fullName>
        <ecNumber evidence="3">2.4.-.-</ecNumber>
    </submittedName>
</protein>
<feature type="domain" description="Glycosyl transferase family 1" evidence="1">
    <location>
        <begin position="190"/>
        <end position="345"/>
    </location>
</feature>
<dbReference type="InterPro" id="IPR028098">
    <property type="entry name" value="Glyco_trans_4-like_N"/>
</dbReference>